<feature type="region of interest" description="Disordered" evidence="1">
    <location>
        <begin position="34"/>
        <end position="55"/>
    </location>
</feature>
<dbReference type="AlphaFoldDB" id="A0A2H0RBB9"/>
<proteinExistence type="predicted"/>
<evidence type="ECO:0000313" key="3">
    <source>
        <dbReference type="EMBL" id="PIR43760.1"/>
    </source>
</evidence>
<protein>
    <submittedName>
        <fullName evidence="3">Uncharacterized protein</fullName>
    </submittedName>
</protein>
<gene>
    <name evidence="3" type="ORF">COV24_00785</name>
</gene>
<sequence>MSKKQFLIGFGTTFTIFALFVFFFLEPKFGPQLTNVNQDPDTNTETSLTPTPLENDAMNPDYGNLSEDQQKIADKAIGNLLNSISGLNPSMIKVLNIEEKEFNDSSLECPKEGENYAKVVTPGYKITLQADNIIYDYRVASEGDNIILCEE</sequence>
<evidence type="ECO:0000313" key="4">
    <source>
        <dbReference type="Proteomes" id="UP000230214"/>
    </source>
</evidence>
<reference evidence="3 4" key="1">
    <citation type="submission" date="2017-09" db="EMBL/GenBank/DDBJ databases">
        <title>Depth-based differentiation of microbial function through sediment-hosted aquifers and enrichment of novel symbionts in the deep terrestrial subsurface.</title>
        <authorList>
            <person name="Probst A.J."/>
            <person name="Ladd B."/>
            <person name="Jarett J.K."/>
            <person name="Geller-Mcgrath D.E."/>
            <person name="Sieber C.M."/>
            <person name="Emerson J.B."/>
            <person name="Anantharaman K."/>
            <person name="Thomas B.C."/>
            <person name="Malmstrom R."/>
            <person name="Stieglmeier M."/>
            <person name="Klingl A."/>
            <person name="Woyke T."/>
            <person name="Ryan C.M."/>
            <person name="Banfield J.F."/>
        </authorList>
    </citation>
    <scope>NUCLEOTIDE SEQUENCE [LARGE SCALE GENOMIC DNA]</scope>
    <source>
        <strain evidence="3">CG10_big_fil_rev_8_21_14_0_10_32_10</strain>
    </source>
</reference>
<organism evidence="3 4">
    <name type="scientific">candidate division WWE3 bacterium CG10_big_fil_rev_8_21_14_0_10_32_10</name>
    <dbReference type="NCBI Taxonomy" id="1975090"/>
    <lineage>
        <taxon>Bacteria</taxon>
        <taxon>Katanobacteria</taxon>
    </lineage>
</organism>
<name>A0A2H0RBB9_UNCKA</name>
<dbReference type="Proteomes" id="UP000230214">
    <property type="component" value="Unassembled WGS sequence"/>
</dbReference>
<dbReference type="EMBL" id="PCXU01000011">
    <property type="protein sequence ID" value="PIR43760.1"/>
    <property type="molecule type" value="Genomic_DNA"/>
</dbReference>
<feature type="transmembrane region" description="Helical" evidence="2">
    <location>
        <begin position="6"/>
        <end position="25"/>
    </location>
</feature>
<accession>A0A2H0RBB9</accession>
<comment type="caution">
    <text evidence="3">The sequence shown here is derived from an EMBL/GenBank/DDBJ whole genome shotgun (WGS) entry which is preliminary data.</text>
</comment>
<keyword evidence="2" id="KW-0812">Transmembrane</keyword>
<keyword evidence="2" id="KW-1133">Transmembrane helix</keyword>
<feature type="compositionally biased region" description="Polar residues" evidence="1">
    <location>
        <begin position="34"/>
        <end position="52"/>
    </location>
</feature>
<evidence type="ECO:0000256" key="1">
    <source>
        <dbReference type="SAM" id="MobiDB-lite"/>
    </source>
</evidence>
<evidence type="ECO:0000256" key="2">
    <source>
        <dbReference type="SAM" id="Phobius"/>
    </source>
</evidence>
<keyword evidence="2" id="KW-0472">Membrane</keyword>